<dbReference type="STRING" id="1109412.BN1221_04951"/>
<dbReference type="GeneID" id="70907331"/>
<evidence type="ECO:0000256" key="1">
    <source>
        <dbReference type="ARBA" id="ARBA00023125"/>
    </source>
</evidence>
<reference evidence="5 7" key="3">
    <citation type="submission" date="2016-09" db="EMBL/GenBank/DDBJ databases">
        <authorList>
            <person name="Doonan J."/>
            <person name="Pachebat J.A."/>
            <person name="Golyshin P.N."/>
            <person name="Denman S."/>
            <person name="Mcdonald J.E."/>
        </authorList>
    </citation>
    <scope>NUCLEOTIDE SEQUENCE [LARGE SCALE GENOMIC DNA]</scope>
    <source>
        <strain evidence="5 7">FRB141</strain>
    </source>
</reference>
<feature type="domain" description="HTH tetR-type" evidence="3">
    <location>
        <begin position="21"/>
        <end position="81"/>
    </location>
</feature>
<dbReference type="PRINTS" id="PR00455">
    <property type="entry name" value="HTHTETR"/>
</dbReference>
<dbReference type="RefSeq" id="WP_048639526.1">
    <property type="nucleotide sequence ID" value="NZ_CGIG01000001.1"/>
</dbReference>
<dbReference type="InterPro" id="IPR009057">
    <property type="entry name" value="Homeodomain-like_sf"/>
</dbReference>
<dbReference type="EMBL" id="CGIG01000001">
    <property type="protein sequence ID" value="CPR21553.1"/>
    <property type="molecule type" value="Genomic_DNA"/>
</dbReference>
<dbReference type="Proteomes" id="UP000285972">
    <property type="component" value="Unassembled WGS sequence"/>
</dbReference>
<dbReference type="InterPro" id="IPR050109">
    <property type="entry name" value="HTH-type_TetR-like_transc_reg"/>
</dbReference>
<dbReference type="PANTHER" id="PTHR30055">
    <property type="entry name" value="HTH-TYPE TRANSCRIPTIONAL REGULATOR RUTR"/>
    <property type="match status" value="1"/>
</dbReference>
<accession>A0A0G4K2T0</accession>
<dbReference type="PROSITE" id="PS01081">
    <property type="entry name" value="HTH_TETR_1"/>
    <property type="match status" value="1"/>
</dbReference>
<evidence type="ECO:0000313" key="5">
    <source>
        <dbReference type="EMBL" id="RLM17776.1"/>
    </source>
</evidence>
<evidence type="ECO:0000256" key="2">
    <source>
        <dbReference type="PROSITE-ProRule" id="PRU00335"/>
    </source>
</evidence>
<proteinExistence type="predicted"/>
<name>A0A0G4K2T0_9GAMM</name>
<gene>
    <name evidence="5" type="ORF">BIY26_19930</name>
    <name evidence="4" type="ORF">BN1221_04951</name>
</gene>
<dbReference type="Pfam" id="PF14246">
    <property type="entry name" value="TetR_C_7"/>
    <property type="match status" value="1"/>
</dbReference>
<dbReference type="KEGG" id="bgj:AWC36_11025"/>
<reference evidence="6" key="1">
    <citation type="submission" date="2015-01" db="EMBL/GenBank/DDBJ databases">
        <authorList>
            <person name="Paterson Steve"/>
        </authorList>
    </citation>
    <scope>NUCLEOTIDE SEQUENCE [LARGE SCALE GENOMIC DNA]</scope>
    <source>
        <strain evidence="6">OBR1</strain>
    </source>
</reference>
<keyword evidence="6" id="KW-1185">Reference proteome</keyword>
<evidence type="ECO:0000259" key="3">
    <source>
        <dbReference type="PROSITE" id="PS50977"/>
    </source>
</evidence>
<dbReference type="InterPro" id="IPR001647">
    <property type="entry name" value="HTH_TetR"/>
</dbReference>
<protein>
    <submittedName>
        <fullName evidence="5">Crotonobetainyl-CoA--carnitine CoA-transferase</fullName>
    </submittedName>
    <submittedName>
        <fullName evidence="4">Transcriptional regulator, TetR family</fullName>
    </submittedName>
</protein>
<organism evidence="4 6">
    <name type="scientific">Brenneria goodwinii</name>
    <dbReference type="NCBI Taxonomy" id="1109412"/>
    <lineage>
        <taxon>Bacteria</taxon>
        <taxon>Pseudomonadati</taxon>
        <taxon>Pseudomonadota</taxon>
        <taxon>Gammaproteobacteria</taxon>
        <taxon>Enterobacterales</taxon>
        <taxon>Pectobacteriaceae</taxon>
        <taxon>Brenneria</taxon>
    </lineage>
</organism>
<reference evidence="4" key="2">
    <citation type="submission" date="2015-01" db="EMBL/GenBank/DDBJ databases">
        <authorList>
            <person name="Xiang T."/>
            <person name="Song Y."/>
            <person name="Huang L."/>
            <person name="Wang B."/>
            <person name="Wu P."/>
        </authorList>
    </citation>
    <scope>NUCLEOTIDE SEQUENCE [LARGE SCALE GENOMIC DNA]</scope>
    <source>
        <strain evidence="4">OBR1</strain>
    </source>
</reference>
<dbReference type="InterPro" id="IPR023772">
    <property type="entry name" value="DNA-bd_HTH_TetR-type_CS"/>
</dbReference>
<dbReference type="PANTHER" id="PTHR30055:SF223">
    <property type="entry name" value="HTH-TYPE TRANSCRIPTIONAL REGULATOR UIDR"/>
    <property type="match status" value="1"/>
</dbReference>
<keyword evidence="1 2" id="KW-0238">DNA-binding</keyword>
<evidence type="ECO:0000313" key="4">
    <source>
        <dbReference type="EMBL" id="CPR21553.1"/>
    </source>
</evidence>
<dbReference type="SUPFAM" id="SSF46689">
    <property type="entry name" value="Homeodomain-like"/>
    <property type="match status" value="1"/>
</dbReference>
<dbReference type="EMBL" id="MJLX01000076">
    <property type="protein sequence ID" value="RLM17776.1"/>
    <property type="molecule type" value="Genomic_DNA"/>
</dbReference>
<dbReference type="Gene3D" id="1.10.357.10">
    <property type="entry name" value="Tetracycline Repressor, domain 2"/>
    <property type="match status" value="1"/>
</dbReference>
<dbReference type="InterPro" id="IPR039536">
    <property type="entry name" value="TetR_C_Proteobacteria"/>
</dbReference>
<evidence type="ECO:0000313" key="6">
    <source>
        <dbReference type="Proteomes" id="UP000044377"/>
    </source>
</evidence>
<evidence type="ECO:0000313" key="7">
    <source>
        <dbReference type="Proteomes" id="UP000285972"/>
    </source>
</evidence>
<dbReference type="OrthoDB" id="116240at2"/>
<dbReference type="PROSITE" id="PS50977">
    <property type="entry name" value="HTH_TETR_2"/>
    <property type="match status" value="1"/>
</dbReference>
<dbReference type="GO" id="GO:0000976">
    <property type="term" value="F:transcription cis-regulatory region binding"/>
    <property type="evidence" value="ECO:0007669"/>
    <property type="project" value="TreeGrafter"/>
</dbReference>
<dbReference type="Pfam" id="PF00440">
    <property type="entry name" value="TetR_N"/>
    <property type="match status" value="1"/>
</dbReference>
<dbReference type="AlphaFoldDB" id="A0A0G4K2T0"/>
<dbReference type="SUPFAM" id="SSF48498">
    <property type="entry name" value="Tetracyclin repressor-like, C-terminal domain"/>
    <property type="match status" value="1"/>
</dbReference>
<dbReference type="InterPro" id="IPR036271">
    <property type="entry name" value="Tet_transcr_reg_TetR-rel_C_sf"/>
</dbReference>
<dbReference type="Proteomes" id="UP000044377">
    <property type="component" value="Unassembled WGS sequence"/>
</dbReference>
<feature type="DNA-binding region" description="H-T-H motif" evidence="2">
    <location>
        <begin position="44"/>
        <end position="63"/>
    </location>
</feature>
<sequence length="216" mass="24870">MDLTPKKPGAKRGRPKVIGDQERRQSIIKGAYEAFIELGFARTTTAVIAAKARVSKRSIYEAFSNKTALFAAAIHEHRHLILDLPRPQDEMLPLLDTLIEIFRLDIDEEADRAREAILNLIVRESIQFPELSDYLYENEIIRSREALIDWLRMEADRGRMTVDDPAVCAGMLMDIVFGALLPHRRVRQQPERACRIEHIKKRLEIFLRGIQSSPTR</sequence>
<dbReference type="GO" id="GO:0003700">
    <property type="term" value="F:DNA-binding transcription factor activity"/>
    <property type="evidence" value="ECO:0007669"/>
    <property type="project" value="TreeGrafter"/>
</dbReference>